<evidence type="ECO:0000256" key="3">
    <source>
        <dbReference type="ARBA" id="ARBA00022833"/>
    </source>
</evidence>
<dbReference type="Proteomes" id="UP000056090">
    <property type="component" value="Chromosome"/>
</dbReference>
<evidence type="ECO:0000313" key="8">
    <source>
        <dbReference type="Proteomes" id="UP000263517"/>
    </source>
</evidence>
<name>A0A075P1Y6_9ALTE</name>
<dbReference type="KEGG" id="aal:EP13_14645"/>
<evidence type="ECO:0000256" key="1">
    <source>
        <dbReference type="ARBA" id="ARBA00022723"/>
    </source>
</evidence>
<keyword evidence="1" id="KW-0479">Metal-binding</keyword>
<keyword evidence="7" id="KW-1185">Reference proteome</keyword>
<gene>
    <name evidence="6" type="ORF">DCW74_16640</name>
    <name evidence="5" type="ORF">EP13_14645</name>
</gene>
<proteinExistence type="predicted"/>
<organism evidence="5 7">
    <name type="scientific">Alteromonas australica</name>
    <dbReference type="NCBI Taxonomy" id="589873"/>
    <lineage>
        <taxon>Bacteria</taxon>
        <taxon>Pseudomonadati</taxon>
        <taxon>Pseudomonadota</taxon>
        <taxon>Gammaproteobacteria</taxon>
        <taxon>Alteromonadales</taxon>
        <taxon>Alteromonadaceae</taxon>
        <taxon>Alteromonas/Salinimonas group</taxon>
        <taxon>Alteromonas</taxon>
    </lineage>
</organism>
<accession>A0A075P1Y6</accession>
<dbReference type="RefSeq" id="WP_044057880.1">
    <property type="nucleotide sequence ID" value="NZ_CALBIY010000075.1"/>
</dbReference>
<evidence type="ECO:0000313" key="6">
    <source>
        <dbReference type="EMBL" id="HAW77348.1"/>
    </source>
</evidence>
<dbReference type="eggNOG" id="ENOG5032Y5P">
    <property type="taxonomic scope" value="Bacteria"/>
</dbReference>
<evidence type="ECO:0000259" key="4">
    <source>
        <dbReference type="PROSITE" id="PS01358"/>
    </source>
</evidence>
<dbReference type="EMBL" id="CP008849">
    <property type="protein sequence ID" value="AIF99821.1"/>
    <property type="molecule type" value="Genomic_DNA"/>
</dbReference>
<sequence>MIKLFSSDDMFLMQSLKSELDALAIPYMIKNEYASGAMGELPWQDTQPELWLIDDTWQARANQVMDALMAHSVSSPGDKEQEWVCRNCKEKNGAAFDFCWQCEHQRHEV</sequence>
<dbReference type="GO" id="GO:0008270">
    <property type="term" value="F:zinc ion binding"/>
    <property type="evidence" value="ECO:0007669"/>
    <property type="project" value="UniProtKB-KW"/>
</dbReference>
<protein>
    <submittedName>
        <fullName evidence="6">DUF2007 domain-containing protein</fullName>
    </submittedName>
</protein>
<dbReference type="PROSITE" id="PS01358">
    <property type="entry name" value="ZF_RANBP2_1"/>
    <property type="match status" value="1"/>
</dbReference>
<feature type="domain" description="RanBP2-type" evidence="4">
    <location>
        <begin position="83"/>
        <end position="102"/>
    </location>
</feature>
<dbReference type="Proteomes" id="UP000263517">
    <property type="component" value="Unassembled WGS sequence"/>
</dbReference>
<evidence type="ECO:0000313" key="5">
    <source>
        <dbReference type="EMBL" id="AIF99821.1"/>
    </source>
</evidence>
<dbReference type="GeneID" id="78256132"/>
<evidence type="ECO:0000256" key="2">
    <source>
        <dbReference type="ARBA" id="ARBA00022771"/>
    </source>
</evidence>
<dbReference type="EMBL" id="DNAN01000585">
    <property type="protein sequence ID" value="HAW77348.1"/>
    <property type="molecule type" value="Genomic_DNA"/>
</dbReference>
<keyword evidence="3" id="KW-0862">Zinc</keyword>
<dbReference type="Pfam" id="PF09413">
    <property type="entry name" value="DUF2007"/>
    <property type="match status" value="1"/>
</dbReference>
<reference evidence="5 7" key="1">
    <citation type="submission" date="2014-06" db="EMBL/GenBank/DDBJ databases">
        <title>Genomes of Alteromonas australica, a world apart.</title>
        <authorList>
            <person name="Gonzaga A."/>
            <person name="Lopez-Perez M."/>
            <person name="Rodriguez-Valera F."/>
        </authorList>
    </citation>
    <scope>NUCLEOTIDE SEQUENCE [LARGE SCALE GENOMIC DNA]</scope>
    <source>
        <strain evidence="5 7">H 17</strain>
    </source>
</reference>
<keyword evidence="2" id="KW-0863">Zinc-finger</keyword>
<dbReference type="AlphaFoldDB" id="A0A075P1Y6"/>
<reference evidence="6 8" key="2">
    <citation type="journal article" date="2018" name="Nat. Biotechnol.">
        <title>A standardized bacterial taxonomy based on genome phylogeny substantially revises the tree of life.</title>
        <authorList>
            <person name="Parks D.H."/>
            <person name="Chuvochina M."/>
            <person name="Waite D.W."/>
            <person name="Rinke C."/>
            <person name="Skarshewski A."/>
            <person name="Chaumeil P.A."/>
            <person name="Hugenholtz P."/>
        </authorList>
    </citation>
    <scope>NUCLEOTIDE SEQUENCE [LARGE SCALE GENOMIC DNA]</scope>
    <source>
        <strain evidence="6">UBA11978</strain>
    </source>
</reference>
<dbReference type="STRING" id="589873.EP12_15210"/>
<evidence type="ECO:0000313" key="7">
    <source>
        <dbReference type="Proteomes" id="UP000056090"/>
    </source>
</evidence>
<dbReference type="InterPro" id="IPR018551">
    <property type="entry name" value="DUF2007"/>
</dbReference>
<dbReference type="InterPro" id="IPR001876">
    <property type="entry name" value="Znf_RanBP2"/>
</dbReference>